<feature type="domain" description="ABC transporter" evidence="4">
    <location>
        <begin position="1"/>
        <end position="213"/>
    </location>
</feature>
<dbReference type="InterPro" id="IPR003593">
    <property type="entry name" value="AAA+_ATPase"/>
</dbReference>
<evidence type="ECO:0000313" key="5">
    <source>
        <dbReference type="EMBL" id="CUO91079.1"/>
    </source>
</evidence>
<keyword evidence="2" id="KW-0547">Nucleotide-binding</keyword>
<dbReference type="SUPFAM" id="SSF52540">
    <property type="entry name" value="P-loop containing nucleoside triphosphate hydrolases"/>
    <property type="match status" value="1"/>
</dbReference>
<accession>A0A174J1V2</accession>
<name>A0A174J1V2_9CLOT</name>
<dbReference type="InterPro" id="IPR003439">
    <property type="entry name" value="ABC_transporter-like_ATP-bd"/>
</dbReference>
<dbReference type="InterPro" id="IPR027417">
    <property type="entry name" value="P-loop_NTPase"/>
</dbReference>
<dbReference type="Gene3D" id="3.40.50.300">
    <property type="entry name" value="P-loop containing nucleotide triphosphate hydrolases"/>
    <property type="match status" value="1"/>
</dbReference>
<dbReference type="SMART" id="SM00382">
    <property type="entry name" value="AAA"/>
    <property type="match status" value="1"/>
</dbReference>
<gene>
    <name evidence="5" type="primary">ssuB1</name>
    <name evidence="5" type="ORF">ERS852470_03687</name>
</gene>
<dbReference type="PROSITE" id="PS50893">
    <property type="entry name" value="ABC_TRANSPORTER_2"/>
    <property type="match status" value="1"/>
</dbReference>
<dbReference type="PANTHER" id="PTHR42781">
    <property type="entry name" value="SPERMIDINE/PUTRESCINE IMPORT ATP-BINDING PROTEIN POTA"/>
    <property type="match status" value="1"/>
</dbReference>
<sequence length="217" mass="25276">MIIKNINFKYNDNEIYKNFNIEFKRGKINCIIGKSGCGKTTLLNYISQKYCFENKKIAFVFQNDNLIPWENIYVNLKIIAKQYFDKEKIEKEIDKILKDIGLIEFKNSYPNELSGGMRQRINFARALIGSPDIILMDEPFKSLDIKSKHEMINLVMELRKKSIVTIILVTHSIDEIIKLSDIVYLLGGRPVRILETAEGVKIKNIVENLYKSIDEFN</sequence>
<dbReference type="EC" id="3.6.3.-" evidence="5"/>
<dbReference type="Pfam" id="PF00005">
    <property type="entry name" value="ABC_tran"/>
    <property type="match status" value="1"/>
</dbReference>
<evidence type="ECO:0000313" key="6">
    <source>
        <dbReference type="Proteomes" id="UP000095558"/>
    </source>
</evidence>
<organism evidence="5 6">
    <name type="scientific">Clostridium disporicum</name>
    <dbReference type="NCBI Taxonomy" id="84024"/>
    <lineage>
        <taxon>Bacteria</taxon>
        <taxon>Bacillati</taxon>
        <taxon>Bacillota</taxon>
        <taxon>Clostridia</taxon>
        <taxon>Eubacteriales</taxon>
        <taxon>Clostridiaceae</taxon>
        <taxon>Clostridium</taxon>
    </lineage>
</organism>
<evidence type="ECO:0000256" key="1">
    <source>
        <dbReference type="ARBA" id="ARBA00022448"/>
    </source>
</evidence>
<protein>
    <submittedName>
        <fullName evidence="5">Aliphatic sulfonates import ATP-binding protein SsuB</fullName>
        <ecNumber evidence="5">3.6.3.-</ecNumber>
    </submittedName>
</protein>
<dbReference type="Proteomes" id="UP000095558">
    <property type="component" value="Unassembled WGS sequence"/>
</dbReference>
<proteinExistence type="predicted"/>
<dbReference type="PROSITE" id="PS00211">
    <property type="entry name" value="ABC_TRANSPORTER_1"/>
    <property type="match status" value="1"/>
</dbReference>
<evidence type="ECO:0000256" key="3">
    <source>
        <dbReference type="ARBA" id="ARBA00022840"/>
    </source>
</evidence>
<dbReference type="GO" id="GO:0005524">
    <property type="term" value="F:ATP binding"/>
    <property type="evidence" value="ECO:0007669"/>
    <property type="project" value="UniProtKB-KW"/>
</dbReference>
<reference evidence="5 6" key="1">
    <citation type="submission" date="2015-09" db="EMBL/GenBank/DDBJ databases">
        <authorList>
            <consortium name="Pathogen Informatics"/>
        </authorList>
    </citation>
    <scope>NUCLEOTIDE SEQUENCE [LARGE SCALE GENOMIC DNA]</scope>
    <source>
        <strain evidence="5 6">2789STDY5834855</strain>
    </source>
</reference>
<dbReference type="RefSeq" id="WP_042403041.1">
    <property type="nucleotide sequence ID" value="NZ_CYYT01000086.1"/>
</dbReference>
<dbReference type="PANTHER" id="PTHR42781:SF8">
    <property type="entry name" value="BICARBONATE TRANSPORT ATP-BINDING PROTEIN CMPC"/>
    <property type="match status" value="1"/>
</dbReference>
<dbReference type="InterPro" id="IPR017871">
    <property type="entry name" value="ABC_transporter-like_CS"/>
</dbReference>
<keyword evidence="5" id="KW-0378">Hydrolase</keyword>
<dbReference type="AlphaFoldDB" id="A0A174J1V2"/>
<keyword evidence="3 5" id="KW-0067">ATP-binding</keyword>
<dbReference type="GO" id="GO:0016887">
    <property type="term" value="F:ATP hydrolysis activity"/>
    <property type="evidence" value="ECO:0007669"/>
    <property type="project" value="InterPro"/>
</dbReference>
<keyword evidence="1" id="KW-0813">Transport</keyword>
<evidence type="ECO:0000259" key="4">
    <source>
        <dbReference type="PROSITE" id="PS50893"/>
    </source>
</evidence>
<dbReference type="EMBL" id="CYZV01000085">
    <property type="protein sequence ID" value="CUO91079.1"/>
    <property type="molecule type" value="Genomic_DNA"/>
</dbReference>
<evidence type="ECO:0000256" key="2">
    <source>
        <dbReference type="ARBA" id="ARBA00022741"/>
    </source>
</evidence>
<dbReference type="OrthoDB" id="9801958at2"/>
<dbReference type="GeneID" id="83013508"/>
<dbReference type="InterPro" id="IPR050093">
    <property type="entry name" value="ABC_SmlMolc_Importer"/>
</dbReference>